<protein>
    <submittedName>
        <fullName evidence="4 5">Sperm-associated antigen 5 isoform X1</fullName>
    </submittedName>
</protein>
<sequence>MWTVKEAALDENEMGVIQTPQQKSSGRNPLQDITVLSGTNLEPNILAAAQCSVSKLSSSTPLLNTIDYQPKVLLNTTANLETRLTADADLSTVYLQTNTSSTILFNTDHLPEEIHKPECCEDGISQLSLSCLQLSPSADLPLLREQEQKDTSALNLYKAVVPESHDLMTLTSQVECGDVEVACMLGMPGGNGVGIAQSTENETSETIESSKANACTFLYCAALHCNLEASESMQPPLECELSSISLTHISPQTPHLNGSTDAAFSKVLAAAQSDHAVDEISMGDTSILHSAELEGGNLLVHEETEELKAFLDLSELCTLLASSPEVTKGQEIDNFSRTVQADSISFMESASPLSNSKASEDLSEMQDSQSSLTAKGDLQKLFISNLLHEDGNLGHSLNKVNAAEGKCPQTESDRQHLLRLEENVLQTMTPHTENRSTSSCKNQENKGEADLIVKKEEYIYNFILPSGDKSQSLIFSEEEQKERLSIHVPAEAGTWTMPASCCSRSMSPVLRSSAVTWMTPLMLLEKSMNTSVACEAVRCDILSPVSQKDISTSVTPVTSSCAVTWVTPLALLERSMNTSGDFSSILGKGEASVKDSTAETDSLLWNFSRENLNSLSKNELENHLEHMLIIIEVLSRQLQDWQSNPGLVSHLRPSEQRETFTQTNVTHATQEEKYHYNLYVKAMEKINSLQNSNEDEERLKKELQKAFESLKSLYGTSLGTFEFAEKIYQLTQEEKKAVSHDVCRIREFLSKQTVLQHKMNEKMQDCLQQQKEMKSQLEEAIQAKEVANGYLEDLKIHSSSVINQLRLDLESEKDLFDALKEACKEQLIYHMECKEFSHNCKSLCSNMEENQDKLQLQCMEMKKLLTQHRLVMEKMSEQTQAAMEKSATMQREKEKMYAELEKCNTQNEQITLERARLAAEVASLMKNLAESNQVRARNEKHVRDELIKSLEQEQAEEKERLKQMLSEAQQQKHELQKQICKLEEQQSSFQGELKMCKEQIDELQIQLDASAKNGELVEEENYVCREQLIEIEKQLKSSLSLLWESKLQCEEQKDTIQLLRRDKETLEEELDTTKAEARDMLLKMGKEISDSFGQITRMKEKLLDLSGSLKAALLEEDLADDNSVTRTPARFAIHTPTSSFVGSVLKAAQSEAESDNEEEKSDGLVSEKSAFTKVQPTTPKVPDFEVSMPDILSELRGIIANLSITASQLNQNKTQEIHKLKKELSDLQDKQWKLNFQYTDEIGNLKKDFISLKVEKENQCKILISKEQTLKQLQEIIQEQEKKYLQLLHERRDTENLYSEIFRLKQSLQILETEKSVLQEELAKSEETSKRDWLEKRISLEKEATNLRLMYLEAEDSKSEIIARTTRNTETLEMNLFRFKKEVKKLDDLLERIRKALLSIPDMVANCQELKGVMDLLGWWEDEKHWKGATYLQLANN</sequence>
<dbReference type="OrthoDB" id="5972338at2759"/>
<evidence type="ECO:0000313" key="3">
    <source>
        <dbReference type="Proteomes" id="UP000515159"/>
    </source>
</evidence>
<feature type="coiled-coil region" evidence="1">
    <location>
        <begin position="1263"/>
        <end position="1328"/>
    </location>
</feature>
<name>A0A6P8PVL2_GEOSA</name>
<evidence type="ECO:0000313" key="5">
    <source>
        <dbReference type="RefSeq" id="XP_033778829.1"/>
    </source>
</evidence>
<evidence type="ECO:0000256" key="1">
    <source>
        <dbReference type="SAM" id="Coils"/>
    </source>
</evidence>
<dbReference type="GeneID" id="117349448"/>
<feature type="coiled-coil region" evidence="1">
    <location>
        <begin position="760"/>
        <end position="1020"/>
    </location>
</feature>
<dbReference type="GO" id="GO:0051301">
    <property type="term" value="P:cell division"/>
    <property type="evidence" value="ECO:0007669"/>
    <property type="project" value="InterPro"/>
</dbReference>
<feature type="coiled-coil region" evidence="1">
    <location>
        <begin position="679"/>
        <end position="713"/>
    </location>
</feature>
<feature type="coiled-coil region" evidence="1">
    <location>
        <begin position="1049"/>
        <end position="1083"/>
    </location>
</feature>
<dbReference type="KEGG" id="gsh:117349448"/>
<evidence type="ECO:0000256" key="2">
    <source>
        <dbReference type="SAM" id="MobiDB-lite"/>
    </source>
</evidence>
<dbReference type="InterPro" id="IPR028728">
    <property type="entry name" value="Astrin"/>
</dbReference>
<dbReference type="GO" id="GO:0051988">
    <property type="term" value="P:regulation of attachment of spindle microtubules to kinetochore"/>
    <property type="evidence" value="ECO:0007669"/>
    <property type="project" value="InterPro"/>
</dbReference>
<dbReference type="RefSeq" id="XP_033778828.1">
    <property type="nucleotide sequence ID" value="XM_033922937.1"/>
</dbReference>
<keyword evidence="1" id="KW-0175">Coiled coil</keyword>
<feature type="region of interest" description="Disordered" evidence="2">
    <location>
        <begin position="350"/>
        <end position="370"/>
    </location>
</feature>
<accession>A0A6P8PVL2</accession>
<reference evidence="4 5" key="1">
    <citation type="submission" date="2025-04" db="UniProtKB">
        <authorList>
            <consortium name="RefSeq"/>
        </authorList>
    </citation>
    <scope>IDENTIFICATION</scope>
</reference>
<proteinExistence type="predicted"/>
<evidence type="ECO:0000313" key="4">
    <source>
        <dbReference type="RefSeq" id="XP_033778828.1"/>
    </source>
</evidence>
<dbReference type="PANTHER" id="PTHR15347">
    <property type="entry name" value="SPERM-ASSOCIATED ANTIGEN 5"/>
    <property type="match status" value="1"/>
</dbReference>
<feature type="region of interest" description="Disordered" evidence="2">
    <location>
        <begin position="1145"/>
        <end position="1176"/>
    </location>
</feature>
<dbReference type="CTD" id="10615"/>
<organism evidence="3 4">
    <name type="scientific">Geotrypetes seraphini</name>
    <name type="common">Gaboon caecilian</name>
    <name type="synonym">Caecilia seraphini</name>
    <dbReference type="NCBI Taxonomy" id="260995"/>
    <lineage>
        <taxon>Eukaryota</taxon>
        <taxon>Metazoa</taxon>
        <taxon>Chordata</taxon>
        <taxon>Craniata</taxon>
        <taxon>Vertebrata</taxon>
        <taxon>Euteleostomi</taxon>
        <taxon>Amphibia</taxon>
        <taxon>Gymnophiona</taxon>
        <taxon>Geotrypetes</taxon>
    </lineage>
</organism>
<dbReference type="PANTHER" id="PTHR15347:SF1">
    <property type="entry name" value="SPERM-ASSOCIATED ANTIGEN 5"/>
    <property type="match status" value="1"/>
</dbReference>
<keyword evidence="3" id="KW-1185">Reference proteome</keyword>
<dbReference type="RefSeq" id="XP_033778829.1">
    <property type="nucleotide sequence ID" value="XM_033922938.1"/>
</dbReference>
<dbReference type="Proteomes" id="UP000515159">
    <property type="component" value="Chromosome 15"/>
</dbReference>
<gene>
    <name evidence="4 5" type="primary">SPAG5</name>
</gene>